<dbReference type="SUPFAM" id="SSF53474">
    <property type="entry name" value="alpha/beta-Hydrolases"/>
    <property type="match status" value="1"/>
</dbReference>
<accession>A0A165QQA3</accession>
<evidence type="ECO:0000313" key="6">
    <source>
        <dbReference type="Proteomes" id="UP000077266"/>
    </source>
</evidence>
<dbReference type="InParanoid" id="A0A165QQA3"/>
<evidence type="ECO:0000256" key="2">
    <source>
        <dbReference type="ARBA" id="ARBA00038334"/>
    </source>
</evidence>
<comment type="similarity">
    <text evidence="2">Belongs to the AB hydrolase superfamily. Epoxide hydrolase family.</text>
</comment>
<dbReference type="Proteomes" id="UP000077266">
    <property type="component" value="Unassembled WGS sequence"/>
</dbReference>
<keyword evidence="1 5" id="KW-0378">Hydrolase</keyword>
<gene>
    <name evidence="5" type="ORF">EXIGLDRAFT_8746</name>
</gene>
<proteinExistence type="inferred from homology"/>
<dbReference type="PRINTS" id="PR00412">
    <property type="entry name" value="EPOXHYDRLASE"/>
</dbReference>
<dbReference type="GO" id="GO:0016787">
    <property type="term" value="F:hydrolase activity"/>
    <property type="evidence" value="ECO:0007669"/>
    <property type="project" value="UniProtKB-KW"/>
</dbReference>
<dbReference type="PANTHER" id="PTHR43329">
    <property type="entry name" value="EPOXIDE HYDROLASE"/>
    <property type="match status" value="1"/>
</dbReference>
<dbReference type="Gene3D" id="3.40.50.1820">
    <property type="entry name" value="alpha/beta hydrolase"/>
    <property type="match status" value="1"/>
</dbReference>
<dbReference type="InterPro" id="IPR000073">
    <property type="entry name" value="AB_hydrolase_1"/>
</dbReference>
<dbReference type="EMBL" id="KV425882">
    <property type="protein sequence ID" value="KZW03929.1"/>
    <property type="molecule type" value="Genomic_DNA"/>
</dbReference>
<evidence type="ECO:0000259" key="4">
    <source>
        <dbReference type="Pfam" id="PF00561"/>
    </source>
</evidence>
<reference evidence="5 6" key="1">
    <citation type="journal article" date="2016" name="Mol. Biol. Evol.">
        <title>Comparative Genomics of Early-Diverging Mushroom-Forming Fungi Provides Insights into the Origins of Lignocellulose Decay Capabilities.</title>
        <authorList>
            <person name="Nagy L.G."/>
            <person name="Riley R."/>
            <person name="Tritt A."/>
            <person name="Adam C."/>
            <person name="Daum C."/>
            <person name="Floudas D."/>
            <person name="Sun H."/>
            <person name="Yadav J.S."/>
            <person name="Pangilinan J."/>
            <person name="Larsson K.H."/>
            <person name="Matsuura K."/>
            <person name="Barry K."/>
            <person name="Labutti K."/>
            <person name="Kuo R."/>
            <person name="Ohm R.A."/>
            <person name="Bhattacharya S.S."/>
            <person name="Shirouzu T."/>
            <person name="Yoshinaga Y."/>
            <person name="Martin F.M."/>
            <person name="Grigoriev I.V."/>
            <person name="Hibbett D.S."/>
        </authorList>
    </citation>
    <scope>NUCLEOTIDE SEQUENCE [LARGE SCALE GENOMIC DNA]</scope>
    <source>
        <strain evidence="5 6">HHB12029</strain>
    </source>
</reference>
<dbReference type="OrthoDB" id="408373at2759"/>
<evidence type="ECO:0000313" key="5">
    <source>
        <dbReference type="EMBL" id="KZW03929.1"/>
    </source>
</evidence>
<evidence type="ECO:0000256" key="1">
    <source>
        <dbReference type="ARBA" id="ARBA00022801"/>
    </source>
</evidence>
<dbReference type="InterPro" id="IPR029058">
    <property type="entry name" value="AB_hydrolase_fold"/>
</dbReference>
<evidence type="ECO:0000256" key="3">
    <source>
        <dbReference type="SAM" id="SignalP"/>
    </source>
</evidence>
<protein>
    <submittedName>
        <fullName evidence="5">Alpha/beta-hydrolase</fullName>
    </submittedName>
</protein>
<dbReference type="STRING" id="1314781.A0A165QQA3"/>
<feature type="domain" description="AB hydrolase-1" evidence="4">
    <location>
        <begin position="51"/>
        <end position="159"/>
    </location>
</feature>
<keyword evidence="6" id="KW-1185">Reference proteome</keyword>
<feature type="signal peptide" evidence="3">
    <location>
        <begin position="1"/>
        <end position="28"/>
    </location>
</feature>
<dbReference type="InterPro" id="IPR000639">
    <property type="entry name" value="Epox_hydrolase-like"/>
</dbReference>
<keyword evidence="3" id="KW-0732">Signal</keyword>
<name>A0A165QQA3_EXIGL</name>
<dbReference type="Pfam" id="PF00561">
    <property type="entry name" value="Abhydrolase_1"/>
    <property type="match status" value="1"/>
</dbReference>
<organism evidence="5 6">
    <name type="scientific">Exidia glandulosa HHB12029</name>
    <dbReference type="NCBI Taxonomy" id="1314781"/>
    <lineage>
        <taxon>Eukaryota</taxon>
        <taxon>Fungi</taxon>
        <taxon>Dikarya</taxon>
        <taxon>Basidiomycota</taxon>
        <taxon>Agaricomycotina</taxon>
        <taxon>Agaricomycetes</taxon>
        <taxon>Auriculariales</taxon>
        <taxon>Exidiaceae</taxon>
        <taxon>Exidia</taxon>
    </lineage>
</organism>
<dbReference type="AlphaFoldDB" id="A0A165QQA3"/>
<sequence length="351" mass="39700">MASQQAIKNVARCTLVALLLHVMDESLYKDAELCDGVVYHYFVSPPDGGMPTLLFCHGWPSTSFDWRFQVTYFVERGYGVIAPDMLGYGGTHAPTELREYTARKYCEQLVALLDLEGAEKVVAIGHDWGSVAVSNLSNWYPDRFVAFAFLGTPYIPPDSSTVGMPLEIMNARMQYLYGYEPLGFWMFLSSDEERPAEVLEAHLDSLYSLIFSADPTIWKTELCPAGALKRWLVADHVAMPMFFMHEEIIEEHQRRFKKAGIAPSLNWFKSAACGLDKADFTQLPPENRFIKQPVFLAACTRDAANRAERVEESTSFMENPTLCTFDCGHWVQLEKADELNAALEEFVRAQL</sequence>
<feature type="chain" id="PRO_5007865192" evidence="3">
    <location>
        <begin position="29"/>
        <end position="351"/>
    </location>
</feature>